<evidence type="ECO:0000313" key="3">
    <source>
        <dbReference type="Proteomes" id="UP001318860"/>
    </source>
</evidence>
<dbReference type="Proteomes" id="UP001318860">
    <property type="component" value="Unassembled WGS sequence"/>
</dbReference>
<proteinExistence type="predicted"/>
<dbReference type="InterPro" id="IPR019557">
    <property type="entry name" value="AminoTfrase-like_pln_mobile"/>
</dbReference>
<keyword evidence="3" id="KW-1185">Reference proteome</keyword>
<gene>
    <name evidence="2" type="ORF">DH2020_045896</name>
</gene>
<organism evidence="2 3">
    <name type="scientific">Rehmannia glutinosa</name>
    <name type="common">Chinese foxglove</name>
    <dbReference type="NCBI Taxonomy" id="99300"/>
    <lineage>
        <taxon>Eukaryota</taxon>
        <taxon>Viridiplantae</taxon>
        <taxon>Streptophyta</taxon>
        <taxon>Embryophyta</taxon>
        <taxon>Tracheophyta</taxon>
        <taxon>Spermatophyta</taxon>
        <taxon>Magnoliopsida</taxon>
        <taxon>eudicotyledons</taxon>
        <taxon>Gunneridae</taxon>
        <taxon>Pentapetalae</taxon>
        <taxon>asterids</taxon>
        <taxon>lamiids</taxon>
        <taxon>Lamiales</taxon>
        <taxon>Orobanchaceae</taxon>
        <taxon>Rehmannieae</taxon>
        <taxon>Rehmannia</taxon>
    </lineage>
</organism>
<protein>
    <recommendedName>
        <fullName evidence="1">Aminotransferase-like plant mobile domain-containing protein</fullName>
    </recommendedName>
</protein>
<name>A0ABR0UCU5_REHGL</name>
<accession>A0ABR0UCU5</accession>
<dbReference type="PANTHER" id="PTHR46033">
    <property type="entry name" value="PROTEIN MAIN-LIKE 2"/>
    <property type="match status" value="1"/>
</dbReference>
<evidence type="ECO:0000259" key="1">
    <source>
        <dbReference type="Pfam" id="PF10536"/>
    </source>
</evidence>
<dbReference type="PANTHER" id="PTHR46033:SF8">
    <property type="entry name" value="PROTEIN MAINTENANCE OF MERISTEMS-LIKE"/>
    <property type="match status" value="1"/>
</dbReference>
<feature type="domain" description="Aminotransferase-like plant mobile" evidence="1">
    <location>
        <begin position="177"/>
        <end position="257"/>
    </location>
</feature>
<evidence type="ECO:0000313" key="2">
    <source>
        <dbReference type="EMBL" id="KAK6120358.1"/>
    </source>
</evidence>
<reference evidence="2 3" key="1">
    <citation type="journal article" date="2021" name="Comput. Struct. Biotechnol. J.">
        <title>De novo genome assembly of the potent medicinal plant Rehmannia glutinosa using nanopore technology.</title>
        <authorList>
            <person name="Ma L."/>
            <person name="Dong C."/>
            <person name="Song C."/>
            <person name="Wang X."/>
            <person name="Zheng X."/>
            <person name="Niu Y."/>
            <person name="Chen S."/>
            <person name="Feng W."/>
        </authorList>
    </citation>
    <scope>NUCLEOTIDE SEQUENCE [LARGE SCALE GENOMIC DNA]</scope>
    <source>
        <strain evidence="2">DH-2019</strain>
    </source>
</reference>
<dbReference type="EMBL" id="JABTTQ020003090">
    <property type="protein sequence ID" value="KAK6120358.1"/>
    <property type="molecule type" value="Genomic_DNA"/>
</dbReference>
<sequence>MNEISIDHRNMCKNMIARLLVGSVQCDPGCAVKHAQQQVKEKYGWEISYHKAWHGLKRARENVYGTWESSVRMLPKYMGALHKWNPGTVVEWVHREVDVRGIRTLFYMFWAFKPCVEGPRRRDVLTQQYTHRSQDVLAGAVDVTLSKKSGASAFWKLVQTRGLHHPRVVYYLHVMGLHGVYSCRSIKVDNHWITALVERWCPETHTIHFPFGEATITLQDVACIWGLPIDGYPVTGLDPDLKGEELQDYCYQLLGFRR</sequence>
<comment type="caution">
    <text evidence="2">The sequence shown here is derived from an EMBL/GenBank/DDBJ whole genome shotgun (WGS) entry which is preliminary data.</text>
</comment>
<dbReference type="InterPro" id="IPR044824">
    <property type="entry name" value="MAIN-like"/>
</dbReference>
<dbReference type="Pfam" id="PF10536">
    <property type="entry name" value="PMD"/>
    <property type="match status" value="1"/>
</dbReference>